<reference evidence="8" key="1">
    <citation type="journal article" date="2014" name="Int. J. Syst. Evol. Microbiol.">
        <title>Complete genome sequence of Corynebacterium casei LMG S-19264T (=DSM 44701T), isolated from a smear-ripened cheese.</title>
        <authorList>
            <consortium name="US DOE Joint Genome Institute (JGI-PGF)"/>
            <person name="Walter F."/>
            <person name="Albersmeier A."/>
            <person name="Kalinowski J."/>
            <person name="Ruckert C."/>
        </authorList>
    </citation>
    <scope>NUCLEOTIDE SEQUENCE</scope>
    <source>
        <strain evidence="8">KCTC 12711</strain>
    </source>
</reference>
<feature type="domain" description="Citrate transporter-like" evidence="7">
    <location>
        <begin position="48"/>
        <end position="400"/>
    </location>
</feature>
<feature type="transmembrane region" description="Helical" evidence="6">
    <location>
        <begin position="401"/>
        <end position="422"/>
    </location>
</feature>
<reference evidence="8" key="2">
    <citation type="submission" date="2020-09" db="EMBL/GenBank/DDBJ databases">
        <authorList>
            <person name="Sun Q."/>
            <person name="Kim S."/>
        </authorList>
    </citation>
    <scope>NUCLEOTIDE SEQUENCE</scope>
    <source>
        <strain evidence="8">KCTC 12711</strain>
    </source>
</reference>
<dbReference type="GO" id="GO:1905039">
    <property type="term" value="P:carboxylic acid transmembrane transport"/>
    <property type="evidence" value="ECO:0007669"/>
    <property type="project" value="UniProtKB-ARBA"/>
</dbReference>
<dbReference type="CDD" id="cd01115">
    <property type="entry name" value="SLC13_permease"/>
    <property type="match status" value="1"/>
</dbReference>
<keyword evidence="9" id="KW-1185">Reference proteome</keyword>
<evidence type="ECO:0000256" key="2">
    <source>
        <dbReference type="ARBA" id="ARBA00022448"/>
    </source>
</evidence>
<feature type="transmembrane region" description="Helical" evidence="6">
    <location>
        <begin position="251"/>
        <end position="268"/>
    </location>
</feature>
<dbReference type="Proteomes" id="UP000614811">
    <property type="component" value="Unassembled WGS sequence"/>
</dbReference>
<name>A0A918VIX2_9GAMM</name>
<dbReference type="InterPro" id="IPR001898">
    <property type="entry name" value="SLC13A/DASS"/>
</dbReference>
<proteinExistence type="predicted"/>
<feature type="transmembrane region" description="Helical" evidence="6">
    <location>
        <begin position="56"/>
        <end position="73"/>
    </location>
</feature>
<organism evidence="8 9">
    <name type="scientific">Arenicella chitinivorans</name>
    <dbReference type="NCBI Taxonomy" id="1329800"/>
    <lineage>
        <taxon>Bacteria</taxon>
        <taxon>Pseudomonadati</taxon>
        <taxon>Pseudomonadota</taxon>
        <taxon>Gammaproteobacteria</taxon>
        <taxon>Arenicellales</taxon>
        <taxon>Arenicellaceae</taxon>
        <taxon>Arenicella</taxon>
    </lineage>
</organism>
<feature type="transmembrane region" description="Helical" evidence="6">
    <location>
        <begin position="280"/>
        <end position="301"/>
    </location>
</feature>
<evidence type="ECO:0000256" key="1">
    <source>
        <dbReference type="ARBA" id="ARBA00004141"/>
    </source>
</evidence>
<comment type="caution">
    <text evidence="8">The sequence shown here is derived from an EMBL/GenBank/DDBJ whole genome shotgun (WGS) entry which is preliminary data.</text>
</comment>
<accession>A0A918VIX2</accession>
<dbReference type="AlphaFoldDB" id="A0A918VIX2"/>
<dbReference type="NCBIfam" id="TIGR00785">
    <property type="entry name" value="dass"/>
    <property type="match status" value="1"/>
</dbReference>
<feature type="transmembrane region" description="Helical" evidence="6">
    <location>
        <begin position="322"/>
        <end position="346"/>
    </location>
</feature>
<gene>
    <name evidence="8" type="ORF">GCM10008090_13480</name>
</gene>
<dbReference type="PANTHER" id="PTHR10283">
    <property type="entry name" value="SOLUTE CARRIER FAMILY 13 MEMBER"/>
    <property type="match status" value="1"/>
</dbReference>
<evidence type="ECO:0000259" key="7">
    <source>
        <dbReference type="Pfam" id="PF03600"/>
    </source>
</evidence>
<feature type="transmembrane region" description="Helical" evidence="6">
    <location>
        <begin position="208"/>
        <end position="230"/>
    </location>
</feature>
<evidence type="ECO:0000313" key="8">
    <source>
        <dbReference type="EMBL" id="GHA05224.1"/>
    </source>
</evidence>
<feature type="transmembrane region" description="Helical" evidence="6">
    <location>
        <begin position="169"/>
        <end position="188"/>
    </location>
</feature>
<protein>
    <submittedName>
        <fullName evidence="8">Transporter</fullName>
    </submittedName>
</protein>
<keyword evidence="4 6" id="KW-1133">Transmembrane helix</keyword>
<evidence type="ECO:0000256" key="6">
    <source>
        <dbReference type="SAM" id="Phobius"/>
    </source>
</evidence>
<dbReference type="EMBL" id="BMXA01000002">
    <property type="protein sequence ID" value="GHA05224.1"/>
    <property type="molecule type" value="Genomic_DNA"/>
</dbReference>
<sequence length="461" mass="48729">MSQAANRINPHLIIGPLIASISYTVLYASALPPVACATAAITLLTAWWWATEALPIPATSLVPFSLFPIFGVIDHKTAASGLGSHIILLMMGGFMMAKALERSGAHRRFAVSILRLVGPHSIKRLVAAFMLSGALLSMWISNTATCLMLMPIALACLKQVDNPKLAAPLVIAIAYACSIGGIATLVGTPPNVIFAGVYSEVTGQGYGFLNWMKIGVPIVALLIPIAWLWLTRNLHGECNVDLPAKAEWSPDERRVVAVFTLVIVLWVFRSQPFGGWTGPFNLSGIGDATVAVLGALLMFGVRSSRGGGLLDWPTARSIPWGILLMFGAGITIAKAFFASGLAEIIGAGMSSVISDLPVFIVILMICAGITFFTEINSNLATTTLVLPILAATATATDMPPALLMIPATISASCAFMLPVATAPNAIAYSTDLVSVKTMMREGLTLNMLFGLIISTLCYLLV</sequence>
<keyword evidence="5 6" id="KW-0472">Membrane</keyword>
<dbReference type="Pfam" id="PF03600">
    <property type="entry name" value="CitMHS"/>
    <property type="match status" value="1"/>
</dbReference>
<feature type="transmembrane region" description="Helical" evidence="6">
    <location>
        <begin position="443"/>
        <end position="460"/>
    </location>
</feature>
<dbReference type="InterPro" id="IPR004680">
    <property type="entry name" value="Cit_transptr-like_dom"/>
</dbReference>
<feature type="transmembrane region" description="Helical" evidence="6">
    <location>
        <begin position="136"/>
        <end position="157"/>
    </location>
</feature>
<feature type="transmembrane region" description="Helical" evidence="6">
    <location>
        <begin position="352"/>
        <end position="372"/>
    </location>
</feature>
<dbReference type="GO" id="GO:0005886">
    <property type="term" value="C:plasma membrane"/>
    <property type="evidence" value="ECO:0007669"/>
    <property type="project" value="TreeGrafter"/>
</dbReference>
<keyword evidence="3 6" id="KW-0812">Transmembrane</keyword>
<evidence type="ECO:0000256" key="4">
    <source>
        <dbReference type="ARBA" id="ARBA00022989"/>
    </source>
</evidence>
<feature type="transmembrane region" description="Helical" evidence="6">
    <location>
        <begin position="79"/>
        <end position="97"/>
    </location>
</feature>
<evidence type="ECO:0000313" key="9">
    <source>
        <dbReference type="Proteomes" id="UP000614811"/>
    </source>
</evidence>
<comment type="subcellular location">
    <subcellularLocation>
        <location evidence="1">Membrane</location>
        <topology evidence="1">Multi-pass membrane protein</topology>
    </subcellularLocation>
</comment>
<dbReference type="RefSeq" id="WP_189399270.1">
    <property type="nucleotide sequence ID" value="NZ_BMXA01000002.1"/>
</dbReference>
<evidence type="ECO:0000256" key="5">
    <source>
        <dbReference type="ARBA" id="ARBA00023136"/>
    </source>
</evidence>
<dbReference type="PANTHER" id="PTHR10283:SF82">
    <property type="entry name" value="SOLUTE CARRIER FAMILY 13 MEMBER 2"/>
    <property type="match status" value="1"/>
</dbReference>
<keyword evidence="2" id="KW-0813">Transport</keyword>
<evidence type="ECO:0000256" key="3">
    <source>
        <dbReference type="ARBA" id="ARBA00022692"/>
    </source>
</evidence>
<dbReference type="GO" id="GO:0008514">
    <property type="term" value="F:organic anion transmembrane transporter activity"/>
    <property type="evidence" value="ECO:0007669"/>
    <property type="project" value="UniProtKB-ARBA"/>
</dbReference>